<evidence type="ECO:0000313" key="3">
    <source>
        <dbReference type="Proteomes" id="UP000587608"/>
    </source>
</evidence>
<keyword evidence="2" id="KW-0378">Hydrolase</keyword>
<keyword evidence="2" id="KW-0255">Endonuclease</keyword>
<dbReference type="SUPFAM" id="SSF54060">
    <property type="entry name" value="His-Me finger endonucleases"/>
    <property type="match status" value="1"/>
</dbReference>
<dbReference type="Gene3D" id="3.90.75.20">
    <property type="match status" value="1"/>
</dbReference>
<keyword evidence="2" id="KW-0540">Nuclease</keyword>
<dbReference type="InterPro" id="IPR044925">
    <property type="entry name" value="His-Me_finger_sf"/>
</dbReference>
<organism evidence="2 3">
    <name type="scientific">Streptomyces griseoaurantiacus</name>
    <dbReference type="NCBI Taxonomy" id="68213"/>
    <lineage>
        <taxon>Bacteria</taxon>
        <taxon>Bacillati</taxon>
        <taxon>Actinomycetota</taxon>
        <taxon>Actinomycetes</taxon>
        <taxon>Kitasatosporales</taxon>
        <taxon>Streptomycetaceae</taxon>
        <taxon>Streptomyces</taxon>
        <taxon>Streptomyces aurantiacus group</taxon>
    </lineage>
</organism>
<protein>
    <submittedName>
        <fullName evidence="2">HNH endonuclease</fullName>
    </submittedName>
</protein>
<dbReference type="Pfam" id="PF13392">
    <property type="entry name" value="HNH_3"/>
    <property type="match status" value="1"/>
</dbReference>
<name>A0A7W2DSJ4_9ACTN</name>
<reference evidence="2 3" key="1">
    <citation type="submission" date="2020-07" db="EMBL/GenBank/DDBJ databases">
        <title>Differential regulation of undecylprodigiosin biosynthesis in the yeast-scavenging Streptomyces strain MBK6.</title>
        <authorList>
            <person name="Baral B."/>
            <person name="Siitonen V."/>
            <person name="Laughlin M."/>
            <person name="Yamada K."/>
            <person name="Ilomaeki M."/>
            <person name="Metsae-Ketelae M."/>
            <person name="Niemi J."/>
        </authorList>
    </citation>
    <scope>NUCLEOTIDE SEQUENCE [LARGE SCALE GENOMIC DNA]</scope>
    <source>
        <strain evidence="2 3">MBK6</strain>
    </source>
</reference>
<sequence length="120" mass="13914">MRLKKRGTLDDPPPPKRRYKNRHGYVIVYAPDHPSSPPSGLIGEHRLVMEKKLGRFLTSVENVHHINGVRDDNRPENLELWDTSQPSGQRIEDKVAWAKEFLINHMSPEELRAWIEEVSA</sequence>
<dbReference type="InterPro" id="IPR003615">
    <property type="entry name" value="HNH_nuc"/>
</dbReference>
<feature type="domain" description="HNH nuclease" evidence="1">
    <location>
        <begin position="45"/>
        <end position="80"/>
    </location>
</feature>
<dbReference type="GO" id="GO:0004519">
    <property type="term" value="F:endonuclease activity"/>
    <property type="evidence" value="ECO:0007669"/>
    <property type="project" value="UniProtKB-KW"/>
</dbReference>
<evidence type="ECO:0000259" key="1">
    <source>
        <dbReference type="Pfam" id="PF13392"/>
    </source>
</evidence>
<dbReference type="Proteomes" id="UP000587608">
    <property type="component" value="Unassembled WGS sequence"/>
</dbReference>
<accession>A0A7W2DSJ4</accession>
<comment type="caution">
    <text evidence="2">The sequence shown here is derived from an EMBL/GenBank/DDBJ whole genome shotgun (WGS) entry which is preliminary data.</text>
</comment>
<dbReference type="AlphaFoldDB" id="A0A7W2DSJ4"/>
<dbReference type="EMBL" id="JACERG010000010">
    <property type="protein sequence ID" value="MBA5222210.1"/>
    <property type="molecule type" value="Genomic_DNA"/>
</dbReference>
<evidence type="ECO:0000313" key="2">
    <source>
        <dbReference type="EMBL" id="MBA5222210.1"/>
    </source>
</evidence>
<proteinExistence type="predicted"/>
<gene>
    <name evidence="2" type="ORF">H1X69_12365</name>
</gene>